<accession>A0A098Y5D7</accession>
<dbReference type="EMBL" id="JPMX01000058">
    <property type="protein sequence ID" value="KGH46098.1"/>
    <property type="molecule type" value="Genomic_DNA"/>
</dbReference>
<sequence length="329" mass="35634">MLPVLDEIAARQFGVFTSAQALAAGHSRDEVRTLLRTGAWSRRRRGVYCAGDVAARAAGDPRLAHLLDVAAVLVALPRRPAVSHASAAAVHGLLVPRRGLTEVRLTDPYNWRVGRGYRVSQGGLPARAVADWGPFSVTAVARTLVDCAREWELVDAVVALDDALHRGLTDPLLLREAVAGARHWEGSARAARAVRLADGRAESPLESAGRVQIVTSGLPVPELQVELWDDEGFIGRVDGWYDDAAVALEFDGAVKYLDPRGGRSPGEVLWQEKRREDRMRAAGARPVRIAKADLGAPWSGVRGRLRTLLLTPYVGPRGFRVVRRPGLTG</sequence>
<dbReference type="RefSeq" id="WP_036336336.1">
    <property type="nucleotide sequence ID" value="NZ_JPMX01000058.1"/>
</dbReference>
<feature type="domain" description="AbiEi antitoxin N-terminal" evidence="1">
    <location>
        <begin position="5"/>
        <end position="49"/>
    </location>
</feature>
<gene>
    <name evidence="2" type="ORF">IN07_13445</name>
</gene>
<evidence type="ECO:0000313" key="2">
    <source>
        <dbReference type="EMBL" id="KGH46098.1"/>
    </source>
</evidence>
<organism evidence="2 3">
    <name type="scientific">Modestobacter caceresii</name>
    <dbReference type="NCBI Taxonomy" id="1522368"/>
    <lineage>
        <taxon>Bacteria</taxon>
        <taxon>Bacillati</taxon>
        <taxon>Actinomycetota</taxon>
        <taxon>Actinomycetes</taxon>
        <taxon>Geodermatophilales</taxon>
        <taxon>Geodermatophilaceae</taxon>
        <taxon>Modestobacter</taxon>
    </lineage>
</organism>
<dbReference type="Proteomes" id="UP000029713">
    <property type="component" value="Unassembled WGS sequence"/>
</dbReference>
<dbReference type="STRING" id="1522368.IN07_13445"/>
<protein>
    <recommendedName>
        <fullName evidence="1">AbiEi antitoxin N-terminal domain-containing protein</fullName>
    </recommendedName>
</protein>
<reference evidence="2 3" key="1">
    <citation type="submission" date="2014-07" db="EMBL/GenBank/DDBJ databases">
        <title>Biosystematic studies on Modestobacter strains isolated from extreme hyper-arid desert soil and from historic building.</title>
        <authorList>
            <person name="Bukarasam K."/>
            <person name="Bull A."/>
            <person name="Girard G."/>
            <person name="van Wezel G."/>
            <person name="Goodfellow M."/>
        </authorList>
    </citation>
    <scope>NUCLEOTIDE SEQUENCE [LARGE SCALE GENOMIC DNA]</scope>
    <source>
        <strain evidence="2 3">KNN45-2b</strain>
    </source>
</reference>
<dbReference type="AlphaFoldDB" id="A0A098Y5D7"/>
<dbReference type="OrthoDB" id="5517693at2"/>
<evidence type="ECO:0000313" key="3">
    <source>
        <dbReference type="Proteomes" id="UP000029713"/>
    </source>
</evidence>
<dbReference type="Pfam" id="PF13338">
    <property type="entry name" value="AbiEi_4"/>
    <property type="match status" value="1"/>
</dbReference>
<keyword evidence="3" id="KW-1185">Reference proteome</keyword>
<comment type="caution">
    <text evidence="2">The sequence shown here is derived from an EMBL/GenBank/DDBJ whole genome shotgun (WGS) entry which is preliminary data.</text>
</comment>
<proteinExistence type="predicted"/>
<evidence type="ECO:0000259" key="1">
    <source>
        <dbReference type="Pfam" id="PF13338"/>
    </source>
</evidence>
<name>A0A098Y5D7_9ACTN</name>
<dbReference type="InterPro" id="IPR025159">
    <property type="entry name" value="AbiEi_N"/>
</dbReference>